<dbReference type="PANTHER" id="PTHR14969:SF13">
    <property type="entry name" value="AT30094P"/>
    <property type="match status" value="1"/>
</dbReference>
<proteinExistence type="predicted"/>
<reference evidence="3 4" key="1">
    <citation type="submission" date="2020-08" db="EMBL/GenBank/DDBJ databases">
        <title>Genomic Encyclopedia of Type Strains, Phase IV (KMG-IV): sequencing the most valuable type-strain genomes for metagenomic binning, comparative biology and taxonomic classification.</title>
        <authorList>
            <person name="Goeker M."/>
        </authorList>
    </citation>
    <scope>NUCLEOTIDE SEQUENCE [LARGE SCALE GENOMIC DNA]</scope>
    <source>
        <strain evidence="3 4">DSM 105137</strain>
    </source>
</reference>
<accession>A0A840DX39</accession>
<protein>
    <submittedName>
        <fullName evidence="3">Membrane-associated phospholipid phosphatase</fullName>
    </submittedName>
</protein>
<dbReference type="SMART" id="SM00014">
    <property type="entry name" value="acidPPc"/>
    <property type="match status" value="1"/>
</dbReference>
<dbReference type="EMBL" id="JACIFF010000001">
    <property type="protein sequence ID" value="MBB4077784.1"/>
    <property type="molecule type" value="Genomic_DNA"/>
</dbReference>
<feature type="transmembrane region" description="Helical" evidence="1">
    <location>
        <begin position="21"/>
        <end position="41"/>
    </location>
</feature>
<keyword evidence="4" id="KW-1185">Reference proteome</keyword>
<keyword evidence="1" id="KW-0812">Transmembrane</keyword>
<sequence>MPFTRRHFTPPSLRLRTFVRANRFFLIGVLLLLLAFLYLVVTNQQGDELIAINQFRTPLYDRIFIVGTQLGEPIAYIVVLLILLTYRVRTAIFAVLTGAAVGVITGLLKIYFAQARPMRYFFDNFEETWHNLNLFDEPMRNWGYSSFPSGHSASAFALYSFVCFNIRRPKIAISVVCFLLAAEVAFSRMYLLYHFLRDVTAGAFLGLIIAIAMFFLQWKIFPENKLLNDGLWWSNRKELPPVKEAVTPDQTS</sequence>
<dbReference type="SUPFAM" id="SSF48317">
    <property type="entry name" value="Acid phosphatase/Vanadium-dependent haloperoxidase"/>
    <property type="match status" value="1"/>
</dbReference>
<dbReference type="AlphaFoldDB" id="A0A840DX39"/>
<dbReference type="RefSeq" id="WP_183494024.1">
    <property type="nucleotide sequence ID" value="NZ_JACIFF010000001.1"/>
</dbReference>
<gene>
    <name evidence="3" type="ORF">GGR28_000385</name>
</gene>
<feature type="domain" description="Phosphatidic acid phosphatase type 2/haloperoxidase" evidence="2">
    <location>
        <begin position="90"/>
        <end position="214"/>
    </location>
</feature>
<keyword evidence="1" id="KW-0472">Membrane</keyword>
<evidence type="ECO:0000259" key="2">
    <source>
        <dbReference type="SMART" id="SM00014"/>
    </source>
</evidence>
<evidence type="ECO:0000313" key="4">
    <source>
        <dbReference type="Proteomes" id="UP000576209"/>
    </source>
</evidence>
<evidence type="ECO:0000256" key="1">
    <source>
        <dbReference type="SAM" id="Phobius"/>
    </source>
</evidence>
<dbReference type="PANTHER" id="PTHR14969">
    <property type="entry name" value="SPHINGOSINE-1-PHOSPHATE PHOSPHOHYDROLASE"/>
    <property type="match status" value="1"/>
</dbReference>
<feature type="transmembrane region" description="Helical" evidence="1">
    <location>
        <begin position="171"/>
        <end position="193"/>
    </location>
</feature>
<name>A0A840DX39_9BACT</name>
<feature type="transmembrane region" description="Helical" evidence="1">
    <location>
        <begin position="199"/>
        <end position="216"/>
    </location>
</feature>
<comment type="caution">
    <text evidence="3">The sequence shown here is derived from an EMBL/GenBank/DDBJ whole genome shotgun (WGS) entry which is preliminary data.</text>
</comment>
<dbReference type="Proteomes" id="UP000576209">
    <property type="component" value="Unassembled WGS sequence"/>
</dbReference>
<dbReference type="Gene3D" id="1.20.144.10">
    <property type="entry name" value="Phosphatidic acid phosphatase type 2/haloperoxidase"/>
    <property type="match status" value="1"/>
</dbReference>
<evidence type="ECO:0000313" key="3">
    <source>
        <dbReference type="EMBL" id="MBB4077784.1"/>
    </source>
</evidence>
<dbReference type="InterPro" id="IPR036938">
    <property type="entry name" value="PAP2/HPO_sf"/>
</dbReference>
<dbReference type="InterPro" id="IPR000326">
    <property type="entry name" value="PAP2/HPO"/>
</dbReference>
<dbReference type="Pfam" id="PF01569">
    <property type="entry name" value="PAP2"/>
    <property type="match status" value="1"/>
</dbReference>
<feature type="transmembrane region" description="Helical" evidence="1">
    <location>
        <begin position="142"/>
        <end position="164"/>
    </location>
</feature>
<feature type="transmembrane region" description="Helical" evidence="1">
    <location>
        <begin position="63"/>
        <end position="84"/>
    </location>
</feature>
<organism evidence="3 4">
    <name type="scientific">Neolewinella aquimaris</name>
    <dbReference type="NCBI Taxonomy" id="1835722"/>
    <lineage>
        <taxon>Bacteria</taxon>
        <taxon>Pseudomonadati</taxon>
        <taxon>Bacteroidota</taxon>
        <taxon>Saprospiria</taxon>
        <taxon>Saprospirales</taxon>
        <taxon>Lewinellaceae</taxon>
        <taxon>Neolewinella</taxon>
    </lineage>
</organism>
<keyword evidence="1" id="KW-1133">Transmembrane helix</keyword>
<feature type="transmembrane region" description="Helical" evidence="1">
    <location>
        <begin position="91"/>
        <end position="112"/>
    </location>
</feature>